<evidence type="ECO:0000313" key="1">
    <source>
        <dbReference type="EMBL" id="AIF18783.1"/>
    </source>
</evidence>
<organism evidence="1">
    <name type="scientific">uncultured marine thaumarchaeote KM3_84_E02</name>
    <dbReference type="NCBI Taxonomy" id="1456312"/>
    <lineage>
        <taxon>Archaea</taxon>
        <taxon>Nitrososphaerota</taxon>
        <taxon>environmental samples</taxon>
    </lineage>
</organism>
<proteinExistence type="predicted"/>
<reference evidence="1" key="1">
    <citation type="journal article" date="2014" name="Genome Biol. Evol.">
        <title>Pangenome evidence for extensive interdomain horizontal transfer affecting lineage core and shell genes in uncultured planktonic thaumarchaeota and euryarchaeota.</title>
        <authorList>
            <person name="Deschamps P."/>
            <person name="Zivanovic Y."/>
            <person name="Moreira D."/>
            <person name="Rodriguez-Valera F."/>
            <person name="Lopez-Garcia P."/>
        </authorList>
    </citation>
    <scope>NUCLEOTIDE SEQUENCE</scope>
</reference>
<accession>A0A075HYA4</accession>
<sequence>MKDINDIMPKVPNMKWGALLNKKPTNKKIEELNDLLPHNGRWHTVYEEDDVSVIDGIPIIKKEKDSMT</sequence>
<dbReference type="AlphaFoldDB" id="A0A075HYA4"/>
<protein>
    <submittedName>
        <fullName evidence="1">Uncharacterized protein</fullName>
    </submittedName>
</protein>
<dbReference type="EMBL" id="KF901120">
    <property type="protein sequence ID" value="AIF18783.1"/>
    <property type="molecule type" value="Genomic_DNA"/>
</dbReference>
<name>A0A075HYA4_9ARCH</name>